<dbReference type="HOGENOM" id="CLU_593340_0_0_1"/>
<reference evidence="1 2" key="1">
    <citation type="journal article" date="2011" name="PLoS Pathog.">
        <title>Endophytic Life Strategies Decoded by Genome and Transcriptome Analyses of the Mutualistic Root Symbiont Piriformospora indica.</title>
        <authorList>
            <person name="Zuccaro A."/>
            <person name="Lahrmann U."/>
            <person name="Guldener U."/>
            <person name="Langen G."/>
            <person name="Pfiffi S."/>
            <person name="Biedenkopf D."/>
            <person name="Wong P."/>
            <person name="Samans B."/>
            <person name="Grimm C."/>
            <person name="Basiewicz M."/>
            <person name="Murat C."/>
            <person name="Martin F."/>
            <person name="Kogel K.H."/>
        </authorList>
    </citation>
    <scope>NUCLEOTIDE SEQUENCE [LARGE SCALE GENOMIC DNA]</scope>
    <source>
        <strain evidence="1 2">DSM 11827</strain>
    </source>
</reference>
<dbReference type="SUPFAM" id="SSF52058">
    <property type="entry name" value="L domain-like"/>
    <property type="match status" value="1"/>
</dbReference>
<evidence type="ECO:0000313" key="1">
    <source>
        <dbReference type="EMBL" id="CCA74355.1"/>
    </source>
</evidence>
<accession>G4TSR2</accession>
<dbReference type="InterPro" id="IPR032675">
    <property type="entry name" value="LRR_dom_sf"/>
</dbReference>
<dbReference type="Gene3D" id="3.80.10.10">
    <property type="entry name" value="Ribonuclease Inhibitor"/>
    <property type="match status" value="1"/>
</dbReference>
<name>G4TSR2_SERID</name>
<evidence type="ECO:0000313" key="2">
    <source>
        <dbReference type="Proteomes" id="UP000007148"/>
    </source>
</evidence>
<proteinExistence type="predicted"/>
<comment type="caution">
    <text evidence="1">The sequence shown here is derived from an EMBL/GenBank/DDBJ whole genome shotgun (WGS) entry which is preliminary data.</text>
</comment>
<dbReference type="InParanoid" id="G4TSR2"/>
<organism evidence="1 2">
    <name type="scientific">Serendipita indica (strain DSM 11827)</name>
    <name type="common">Root endophyte fungus</name>
    <name type="synonym">Piriformospora indica</name>
    <dbReference type="NCBI Taxonomy" id="1109443"/>
    <lineage>
        <taxon>Eukaryota</taxon>
        <taxon>Fungi</taxon>
        <taxon>Dikarya</taxon>
        <taxon>Basidiomycota</taxon>
        <taxon>Agaricomycotina</taxon>
        <taxon>Agaricomycetes</taxon>
        <taxon>Sebacinales</taxon>
        <taxon>Serendipitaceae</taxon>
        <taxon>Serendipita</taxon>
    </lineage>
</organism>
<gene>
    <name evidence="1" type="ORF">PIIN_08308</name>
</gene>
<protein>
    <recommendedName>
        <fullName evidence="3">F-box domain-containing protein</fullName>
    </recommendedName>
</protein>
<dbReference type="Proteomes" id="UP000007148">
    <property type="component" value="Unassembled WGS sequence"/>
</dbReference>
<dbReference type="OrthoDB" id="3255710at2759"/>
<dbReference type="AlphaFoldDB" id="G4TSR2"/>
<dbReference type="EMBL" id="CAFZ01000305">
    <property type="protein sequence ID" value="CCA74355.1"/>
    <property type="molecule type" value="Genomic_DNA"/>
</dbReference>
<sequence length="460" mass="52522">MPLDIQRVPEDIRNTIFQHVIDDEAASLYSTNMREIRMPKATTTLALVCRQWQRLVYGTPALWAVFVVNITERPWVLEARCARVARQAKQAPLDVLVSCVHPSDLYDNYQVDAEIPREITAFKNLFTSDVMIQRLRVHVSNYKVYKSWQDAGIFASKRIQDISYTFLRRSTDFAPSLPLDSEHQAHFMVSMSLKRLHLGDLGLIHYLNRGELPPMPSLEVLTVGSQQGYNCSPVVLNSILKQCPNLVKLDYSALRLTNERTTSTEFIQLPKLTELITVVSDTHLAPFKHMELSVPSMTSFTALEWRNDGIEAVRDLFTLSERLQTIALYIDDASDTKSALRVAHMLRNLTLFCRSTSCGSQLLILATTGGPTIWPYLESIKLDMPSISPRTFSQLVRAYFLPWKEGRTQSGRVPVKLLRLRISEEIFSNNLMQVKMTTEWKSAKVTSCAGGRYELYWPNR</sequence>
<keyword evidence="2" id="KW-1185">Reference proteome</keyword>
<evidence type="ECO:0008006" key="3">
    <source>
        <dbReference type="Google" id="ProtNLM"/>
    </source>
</evidence>